<keyword evidence="5" id="KW-1185">Reference proteome</keyword>
<dbReference type="InterPro" id="IPR014752">
    <property type="entry name" value="Arrestin-like_C"/>
</dbReference>
<protein>
    <recommendedName>
        <fullName evidence="3">Arrestin C-terminal-like domain-containing protein</fullName>
    </recommendedName>
</protein>
<dbReference type="AlphaFoldDB" id="A0AAE1G3G5"/>
<dbReference type="InterPro" id="IPR011022">
    <property type="entry name" value="Arrestin_C-like"/>
</dbReference>
<name>A0AAE1G3G5_PETCI</name>
<organism evidence="4 5">
    <name type="scientific">Petrolisthes cinctipes</name>
    <name type="common">Flat porcelain crab</name>
    <dbReference type="NCBI Taxonomy" id="88211"/>
    <lineage>
        <taxon>Eukaryota</taxon>
        <taxon>Metazoa</taxon>
        <taxon>Ecdysozoa</taxon>
        <taxon>Arthropoda</taxon>
        <taxon>Crustacea</taxon>
        <taxon>Multicrustacea</taxon>
        <taxon>Malacostraca</taxon>
        <taxon>Eumalacostraca</taxon>
        <taxon>Eucarida</taxon>
        <taxon>Decapoda</taxon>
        <taxon>Pleocyemata</taxon>
        <taxon>Anomura</taxon>
        <taxon>Galatheoidea</taxon>
        <taxon>Porcellanidae</taxon>
        <taxon>Petrolisthes</taxon>
    </lineage>
</organism>
<dbReference type="Pfam" id="PF00339">
    <property type="entry name" value="Arrestin_N"/>
    <property type="match status" value="1"/>
</dbReference>
<dbReference type="GO" id="GO:0005737">
    <property type="term" value="C:cytoplasm"/>
    <property type="evidence" value="ECO:0007669"/>
    <property type="project" value="TreeGrafter"/>
</dbReference>
<comment type="similarity">
    <text evidence="1">Belongs to the arrestin family.</text>
</comment>
<dbReference type="InterPro" id="IPR050357">
    <property type="entry name" value="Arrestin_domain-protein"/>
</dbReference>
<dbReference type="Proteomes" id="UP001286313">
    <property type="component" value="Unassembled WGS sequence"/>
</dbReference>
<dbReference type="InterPro" id="IPR011021">
    <property type="entry name" value="Arrestin-like_N"/>
</dbReference>
<evidence type="ECO:0000259" key="3">
    <source>
        <dbReference type="SMART" id="SM01017"/>
    </source>
</evidence>
<feature type="domain" description="Arrestin C-terminal-like" evidence="3">
    <location>
        <begin position="168"/>
        <end position="297"/>
    </location>
</feature>
<feature type="region of interest" description="Disordered" evidence="2">
    <location>
        <begin position="324"/>
        <end position="353"/>
    </location>
</feature>
<evidence type="ECO:0000256" key="1">
    <source>
        <dbReference type="ARBA" id="ARBA00005298"/>
    </source>
</evidence>
<dbReference type="EMBL" id="JAWQEG010000774">
    <property type="protein sequence ID" value="KAK3885718.1"/>
    <property type="molecule type" value="Genomic_DNA"/>
</dbReference>
<dbReference type="SMART" id="SM01017">
    <property type="entry name" value="Arrestin_C"/>
    <property type="match status" value="1"/>
</dbReference>
<proteinExistence type="inferred from homology"/>
<evidence type="ECO:0000313" key="5">
    <source>
        <dbReference type="Proteomes" id="UP001286313"/>
    </source>
</evidence>
<sequence length="437" mass="48622">MGFDSFQLVLDPHQPVYFSGQMLKGYVLCSASEPLSCKKITVKVKGKAKVQWTESHGKNSSTYSAKEKYLDVRHQVWCGSGNDNKLPIGEHRLPFSVVLPPGLPSSFESTAGRVRYSLKAESDQPWSLDVLDKKYFSVNCIYDLNINPLSRRQIYGEKNKTLCCLCCVQGPIHLMMQADRTGYVPGESIVLSGEVVNNSRSTIKYSEVKIMQQIKYITPSKSKSEIRTVQRVYRPQIQAGERDEWAAILVPIPAVPSSFLQHCNIIEIHYCVRLMAKLGLCKVAKLDLPIIIGSIPLRNAPSTQLPEGERAVMGGTILTTSLRQPHQFNSNPSNLNPPVPRHPSAPTTYDSAPPPYSDAFLPDDYKNVSPPSYASCVFSQDVRTRAMGRQGPARQTHSSHNSDNDDGGFAPQYITFVGAAIINHYKYRTSVTIDEHC</sequence>
<dbReference type="PANTHER" id="PTHR11188:SF176">
    <property type="entry name" value="ARRESTIN DOMAIN-CONTAINING PROTEIN 1"/>
    <property type="match status" value="1"/>
</dbReference>
<dbReference type="Gene3D" id="2.60.40.640">
    <property type="match status" value="2"/>
</dbReference>
<gene>
    <name evidence="4" type="ORF">Pcinc_010103</name>
</gene>
<feature type="region of interest" description="Disordered" evidence="2">
    <location>
        <begin position="386"/>
        <end position="406"/>
    </location>
</feature>
<comment type="caution">
    <text evidence="4">The sequence shown here is derived from an EMBL/GenBank/DDBJ whole genome shotgun (WGS) entry which is preliminary data.</text>
</comment>
<dbReference type="Pfam" id="PF02752">
    <property type="entry name" value="Arrestin_C"/>
    <property type="match status" value="1"/>
</dbReference>
<reference evidence="4" key="1">
    <citation type="submission" date="2023-10" db="EMBL/GenBank/DDBJ databases">
        <title>Genome assemblies of two species of porcelain crab, Petrolisthes cinctipes and Petrolisthes manimaculis (Anomura: Porcellanidae).</title>
        <authorList>
            <person name="Angst P."/>
        </authorList>
    </citation>
    <scope>NUCLEOTIDE SEQUENCE</scope>
    <source>
        <strain evidence="4">PB745_01</strain>
        <tissue evidence="4">Gill</tissue>
    </source>
</reference>
<dbReference type="InterPro" id="IPR014756">
    <property type="entry name" value="Ig_E-set"/>
</dbReference>
<dbReference type="GO" id="GO:0015031">
    <property type="term" value="P:protein transport"/>
    <property type="evidence" value="ECO:0007669"/>
    <property type="project" value="TreeGrafter"/>
</dbReference>
<evidence type="ECO:0000256" key="2">
    <source>
        <dbReference type="SAM" id="MobiDB-lite"/>
    </source>
</evidence>
<accession>A0AAE1G3G5</accession>
<dbReference type="SUPFAM" id="SSF81296">
    <property type="entry name" value="E set domains"/>
    <property type="match status" value="2"/>
</dbReference>
<dbReference type="PANTHER" id="PTHR11188">
    <property type="entry name" value="ARRESTIN DOMAIN CONTAINING PROTEIN"/>
    <property type="match status" value="1"/>
</dbReference>
<evidence type="ECO:0000313" key="4">
    <source>
        <dbReference type="EMBL" id="KAK3885718.1"/>
    </source>
</evidence>